<organism evidence="1 2">
    <name type="scientific">Linnemannia gamsii</name>
    <dbReference type="NCBI Taxonomy" id="64522"/>
    <lineage>
        <taxon>Eukaryota</taxon>
        <taxon>Fungi</taxon>
        <taxon>Fungi incertae sedis</taxon>
        <taxon>Mucoromycota</taxon>
        <taxon>Mortierellomycotina</taxon>
        <taxon>Mortierellomycetes</taxon>
        <taxon>Mortierellales</taxon>
        <taxon>Mortierellaceae</taxon>
        <taxon>Linnemannia</taxon>
    </lineage>
</organism>
<dbReference type="Proteomes" id="UP000823405">
    <property type="component" value="Unassembled WGS sequence"/>
</dbReference>
<comment type="caution">
    <text evidence="1">The sequence shown here is derived from an EMBL/GenBank/DDBJ whole genome shotgun (WGS) entry which is preliminary data.</text>
</comment>
<evidence type="ECO:0000313" key="1">
    <source>
        <dbReference type="EMBL" id="KAG0317805.1"/>
    </source>
</evidence>
<sequence>MTAKSSAPTPTILQAFRAVTCQEASTPTAPQTSTTAAINIRSRFDPRLGQQIILWSDIVKVFKGAEYVQHAGTLVPNLVNDDFEDLIPLRIAAQSGVVLEVVISNPRDTFLSEADTSSSSIATLSVNEFSQPLFNCAQPPLSQGREQGYLQTLFNTAPSSDQELTDEIERPREFFAKYGDHLLQTLLMVKYGGGGYGEHQDTYLSLRNQTGPDHISGIQLLKDESGLTQHDVELHLDLMIRHLQRRLTTTNDGNGNVVSEEGTAMPLQRKTLAPLQYNDLTQLPSFLIQRRTSTVHSTTTDASTPVHLQYRVVNKQGYVHWICRSHMNILHPTFNPEQIQPFVFGQYDYSSQNGELKILSRSNIPLSLSHSINIVTTTCVSEMIIDVQSGMSASEFYHLRDAVLIFALSSLDIRNLGFIAPTAAERRSTSTLIPDTNATCGSSSSRGDPYRFLQSFSNTLWQLLNDHPLQSLNLRNANHLLTQDWARKPIHPFRLRRISLTISTKGKGLVPIRQGILNIVSNSPHLQDLKIDWDDLEEAVGEEYLLNTLVARDVVNPTVPIRVCLVMSDRSTSLEIKDGLFVDVSLTALSLPSLTQQFLAQSGRLNRGRLTITSMAVWGLTSPYIKMFLSKNPGLASLDLQYPLEDFAKTEQFIVHTLLYPTPGYGHCSSISRKAHVGYQLREFTLRDTRGRNDICARYTLPDHSSSHLLERYSVNMLVDMVLVEKTDTDYHSFFRMYGHAVKSLVLTQDTASTILSAFDKATANSTYSNGKLQLTNIVVSLKGLNIASTFHLHNILQRSKGTFKQLTLCGDIPLRSHFETETLLNLLPAFVGEQVVLLRETHGTRMQEWEDLVRRLLPEGAVLILAEDRRGLCLLVPGLSLSIAEHL</sequence>
<evidence type="ECO:0000313" key="2">
    <source>
        <dbReference type="Proteomes" id="UP000823405"/>
    </source>
</evidence>
<keyword evidence="2" id="KW-1185">Reference proteome</keyword>
<dbReference type="EMBL" id="JAAAIN010000224">
    <property type="protein sequence ID" value="KAG0317805.1"/>
    <property type="molecule type" value="Genomic_DNA"/>
</dbReference>
<dbReference type="OrthoDB" id="2419999at2759"/>
<gene>
    <name evidence="1" type="ORF">BGZ97_004829</name>
</gene>
<reference evidence="1" key="1">
    <citation type="journal article" date="2020" name="Fungal Divers.">
        <title>Resolving the Mortierellaceae phylogeny through synthesis of multi-gene phylogenetics and phylogenomics.</title>
        <authorList>
            <person name="Vandepol N."/>
            <person name="Liber J."/>
            <person name="Desiro A."/>
            <person name="Na H."/>
            <person name="Kennedy M."/>
            <person name="Barry K."/>
            <person name="Grigoriev I.V."/>
            <person name="Miller A.N."/>
            <person name="O'Donnell K."/>
            <person name="Stajich J.E."/>
            <person name="Bonito G."/>
        </authorList>
    </citation>
    <scope>NUCLEOTIDE SEQUENCE</scope>
    <source>
        <strain evidence="1">NVP60</strain>
    </source>
</reference>
<name>A0A9P6RDG9_9FUNG</name>
<protein>
    <submittedName>
        <fullName evidence="1">Uncharacterized protein</fullName>
    </submittedName>
</protein>
<dbReference type="AlphaFoldDB" id="A0A9P6RDG9"/>
<proteinExistence type="predicted"/>
<accession>A0A9P6RDG9</accession>